<gene>
    <name evidence="6" type="primary">lptE</name>
    <name evidence="7" type="ORF">ISP25_06940</name>
</gene>
<comment type="caution">
    <text evidence="7">The sequence shown here is derived from an EMBL/GenBank/DDBJ whole genome shotgun (WGS) entry which is preliminary data.</text>
</comment>
<evidence type="ECO:0000256" key="6">
    <source>
        <dbReference type="HAMAP-Rule" id="MF_01186"/>
    </source>
</evidence>
<dbReference type="EMBL" id="JADIKK010000008">
    <property type="protein sequence ID" value="MFK2876797.1"/>
    <property type="molecule type" value="Genomic_DNA"/>
</dbReference>
<dbReference type="PANTHER" id="PTHR38098:SF1">
    <property type="entry name" value="LPS-ASSEMBLY LIPOPROTEIN LPTE"/>
    <property type="match status" value="1"/>
</dbReference>
<keyword evidence="1 6" id="KW-0732">Signal</keyword>
<comment type="subcellular location">
    <subcellularLocation>
        <location evidence="6">Cell outer membrane</location>
        <topology evidence="6">Lipid-anchor</topology>
    </subcellularLocation>
</comment>
<keyword evidence="4 6" id="KW-0998">Cell outer membrane</keyword>
<evidence type="ECO:0000256" key="2">
    <source>
        <dbReference type="ARBA" id="ARBA00023136"/>
    </source>
</evidence>
<sequence length="179" mass="19298">MNRMLRVAPLLAIAIALSACGFHLRRNAALPPAMSRVHLVVTGSSELQRKLSRALENAKVDVEDEPGPGIAELHVPVASFGTQSLTQGGYVRITEYAVRMHTEFNLTAGDGTILVPHQSIDMQHEYSYDSTDTVGNASEVQQLQSSLVEDTVQAIMFRLEAAGRHPQVVPAPASTTGKP</sequence>
<keyword evidence="3 6" id="KW-0564">Palmitate</keyword>
<organism evidence="7 8">
    <name type="scientific">Rhodanobacter hydrolyticus</name>
    <dbReference type="NCBI Taxonomy" id="2250595"/>
    <lineage>
        <taxon>Bacteria</taxon>
        <taxon>Pseudomonadati</taxon>
        <taxon>Pseudomonadota</taxon>
        <taxon>Gammaproteobacteria</taxon>
        <taxon>Lysobacterales</taxon>
        <taxon>Rhodanobacteraceae</taxon>
        <taxon>Rhodanobacter</taxon>
    </lineage>
</organism>
<evidence type="ECO:0000256" key="1">
    <source>
        <dbReference type="ARBA" id="ARBA00022729"/>
    </source>
</evidence>
<reference evidence="7 8" key="1">
    <citation type="submission" date="2020-10" db="EMBL/GenBank/DDBJ databases">
        <title>Phylogeny of dyella-like bacteria.</title>
        <authorList>
            <person name="Fu J."/>
        </authorList>
    </citation>
    <scope>NUCLEOTIDE SEQUENCE [LARGE SCALE GENOMIC DNA]</scope>
    <source>
        <strain evidence="7 8">KACC 19113</strain>
    </source>
</reference>
<keyword evidence="2 6" id="KW-0472">Membrane</keyword>
<dbReference type="PANTHER" id="PTHR38098">
    <property type="entry name" value="LPS-ASSEMBLY LIPOPROTEIN LPTE"/>
    <property type="match status" value="1"/>
</dbReference>
<keyword evidence="8" id="KW-1185">Reference proteome</keyword>
<dbReference type="Proteomes" id="UP001620339">
    <property type="component" value="Unassembled WGS sequence"/>
</dbReference>
<dbReference type="HAMAP" id="MF_01186">
    <property type="entry name" value="LPS_assembly_LptE"/>
    <property type="match status" value="1"/>
</dbReference>
<evidence type="ECO:0000256" key="4">
    <source>
        <dbReference type="ARBA" id="ARBA00023237"/>
    </source>
</evidence>
<evidence type="ECO:0000313" key="7">
    <source>
        <dbReference type="EMBL" id="MFK2876797.1"/>
    </source>
</evidence>
<evidence type="ECO:0000256" key="5">
    <source>
        <dbReference type="ARBA" id="ARBA00023288"/>
    </source>
</evidence>
<dbReference type="InterPro" id="IPR007485">
    <property type="entry name" value="LPS_assembly_LptE"/>
</dbReference>
<evidence type="ECO:0000313" key="8">
    <source>
        <dbReference type="Proteomes" id="UP001620339"/>
    </source>
</evidence>
<dbReference type="Gene3D" id="3.30.160.150">
    <property type="entry name" value="Lipoprotein like domain"/>
    <property type="match status" value="1"/>
</dbReference>
<keyword evidence="5 6" id="KW-0449">Lipoprotein</keyword>
<accession>A0ABW8J3Y8</accession>
<comment type="function">
    <text evidence="6">Together with LptD, is involved in the assembly of lipopolysaccharide (LPS) at the surface of the outer membrane. Required for the proper assembly of LptD. Binds LPS and may serve as the LPS recognition site at the outer membrane.</text>
</comment>
<comment type="subunit">
    <text evidence="6">Component of the lipopolysaccharide transport and assembly complex. Interacts with LptD.</text>
</comment>
<protein>
    <recommendedName>
        <fullName evidence="6">LPS-assembly lipoprotein LptE</fullName>
    </recommendedName>
</protein>
<dbReference type="RefSeq" id="WP_404612721.1">
    <property type="nucleotide sequence ID" value="NZ_JADIKK010000008.1"/>
</dbReference>
<dbReference type="Pfam" id="PF04390">
    <property type="entry name" value="LptE"/>
    <property type="match status" value="1"/>
</dbReference>
<comment type="similarity">
    <text evidence="6">Belongs to the LptE lipoprotein family.</text>
</comment>
<evidence type="ECO:0000256" key="3">
    <source>
        <dbReference type="ARBA" id="ARBA00023139"/>
    </source>
</evidence>
<name>A0ABW8J3Y8_9GAMM</name>
<dbReference type="PROSITE" id="PS51257">
    <property type="entry name" value="PROKAR_LIPOPROTEIN"/>
    <property type="match status" value="1"/>
</dbReference>
<proteinExistence type="inferred from homology"/>